<dbReference type="AlphaFoldDB" id="A0A521D7N5"/>
<dbReference type="InterPro" id="IPR036866">
    <property type="entry name" value="RibonucZ/Hydroxyglut_hydro"/>
</dbReference>
<name>A0A521D7N5_9SPHI</name>
<dbReference type="OrthoDB" id="9803916at2"/>
<dbReference type="EMBL" id="FXSZ01000006">
    <property type="protein sequence ID" value="SMO67615.1"/>
    <property type="molecule type" value="Genomic_DNA"/>
</dbReference>
<accession>A0A521D7N5</accession>
<evidence type="ECO:0000259" key="1">
    <source>
        <dbReference type="Pfam" id="PF07521"/>
    </source>
</evidence>
<keyword evidence="3" id="KW-1185">Reference proteome</keyword>
<evidence type="ECO:0000313" key="2">
    <source>
        <dbReference type="EMBL" id="SMO67615.1"/>
    </source>
</evidence>
<sequence>MPIEEVIVLTDIGLYCPIFDFYLDPKRPVKNAVISHAHGDHAVGGSQNVFCTAPTKAIMDLRYKKNAGKNFLVYQYGETFTIGSAVISFFSAGHILGSAQVLIVIDGKRYLYTGDFKLASDETVEAFDFVKADVLITETTFANKETVHPDAEQEIIKLNSMQGNIILGAYALGKAQRITQLINNYCVGKRVLAHYSIAPIHRVYEGFGVNLGKWQVYDRKTIKHSADNVYIVPPLTFSSYRHSRDVLKVFASGWDFLQSECDEKLFISDHADWKEIINLIDKVEPSQIWTLHGDGRQLKEHLEGKIDVKILNE</sequence>
<feature type="domain" description="Zn-dependent metallo-hydrolase RNA specificity" evidence="1">
    <location>
        <begin position="267"/>
        <end position="301"/>
    </location>
</feature>
<dbReference type="Proteomes" id="UP000315971">
    <property type="component" value="Unassembled WGS sequence"/>
</dbReference>
<dbReference type="PANTHER" id="PTHR11203:SF49">
    <property type="entry name" value="BLL1145 PROTEIN"/>
    <property type="match status" value="1"/>
</dbReference>
<reference evidence="2 3" key="1">
    <citation type="submission" date="2017-05" db="EMBL/GenBank/DDBJ databases">
        <authorList>
            <person name="Varghese N."/>
            <person name="Submissions S."/>
        </authorList>
    </citation>
    <scope>NUCLEOTIDE SEQUENCE [LARGE SCALE GENOMIC DNA]</scope>
    <source>
        <strain evidence="2 3">DSM 21342</strain>
    </source>
</reference>
<dbReference type="RefSeq" id="WP_142603928.1">
    <property type="nucleotide sequence ID" value="NZ_FXSZ01000006.1"/>
</dbReference>
<dbReference type="PANTHER" id="PTHR11203">
    <property type="entry name" value="CLEAVAGE AND POLYADENYLATION SPECIFICITY FACTOR FAMILY MEMBER"/>
    <property type="match status" value="1"/>
</dbReference>
<dbReference type="GO" id="GO:0004521">
    <property type="term" value="F:RNA endonuclease activity"/>
    <property type="evidence" value="ECO:0007669"/>
    <property type="project" value="TreeGrafter"/>
</dbReference>
<evidence type="ECO:0000313" key="3">
    <source>
        <dbReference type="Proteomes" id="UP000315971"/>
    </source>
</evidence>
<gene>
    <name evidence="2" type="ORF">SAMN06265350_10626</name>
</gene>
<organism evidence="2 3">
    <name type="scientific">Solitalea koreensis</name>
    <dbReference type="NCBI Taxonomy" id="543615"/>
    <lineage>
        <taxon>Bacteria</taxon>
        <taxon>Pseudomonadati</taxon>
        <taxon>Bacteroidota</taxon>
        <taxon>Sphingobacteriia</taxon>
        <taxon>Sphingobacteriales</taxon>
        <taxon>Sphingobacteriaceae</taxon>
        <taxon>Solitalea</taxon>
    </lineage>
</organism>
<proteinExistence type="predicted"/>
<dbReference type="InterPro" id="IPR011108">
    <property type="entry name" value="RMMBL"/>
</dbReference>
<dbReference type="InterPro" id="IPR050698">
    <property type="entry name" value="MBL"/>
</dbReference>
<dbReference type="SUPFAM" id="SSF56281">
    <property type="entry name" value="Metallo-hydrolase/oxidoreductase"/>
    <property type="match status" value="1"/>
</dbReference>
<dbReference type="Pfam" id="PF07521">
    <property type="entry name" value="RMMBL"/>
    <property type="match status" value="1"/>
</dbReference>
<dbReference type="Gene3D" id="3.60.15.10">
    <property type="entry name" value="Ribonuclease Z/Hydroxyacylglutathione hydrolase-like"/>
    <property type="match status" value="1"/>
</dbReference>
<protein>
    <submittedName>
        <fullName evidence="2">Putative mRNA 3-end processing factor</fullName>
    </submittedName>
</protein>